<dbReference type="OrthoDB" id="63128at2"/>
<evidence type="ECO:0000313" key="7">
    <source>
        <dbReference type="Proteomes" id="UP000007575"/>
    </source>
</evidence>
<dbReference type="STRING" id="745776.DGo_CA0235"/>
<gene>
    <name evidence="6" type="ordered locus">DGo_CA0235</name>
</gene>
<name>H8GU20_DEIGI</name>
<comment type="subcellular location">
    <subcellularLocation>
        <location evidence="1">Cell outer membrane</location>
        <topology evidence="1">Single-pass membrane protein</topology>
    </subcellularLocation>
    <subcellularLocation>
        <location evidence="2">Periplasm</location>
    </subcellularLocation>
</comment>
<proteinExistence type="predicted"/>
<evidence type="ECO:0000256" key="1">
    <source>
        <dbReference type="ARBA" id="ARBA00004203"/>
    </source>
</evidence>
<dbReference type="PATRIC" id="fig|745776.4.peg.244"/>
<keyword evidence="5" id="KW-0472">Membrane</keyword>
<keyword evidence="4" id="KW-0998">Cell outer membrane</keyword>
<keyword evidence="3" id="KW-0574">Periplasm</keyword>
<sequence>MKNQSDSGFTLLELLVGMAIMGIVLTALVNYFSQSSRLAAQSSSRAEMQQEILNAQQLIAGKLKEAWYIYPAGSTIKMTDSELTQRPSGNSANANVWTVGTDPILAMIIPPKDLTVSCGTTAPASQEGCYRFLSYFPVKRSLWVKKTGADSWRNPGPDDPNGDTWILAEYRGTMSTAFSAGTYPPTTPPTVPASNTPNILSDYVAPTVETTGYTTTANTYTMFSLLSATGAATSATNPVTGVTLSLATTRKTGSQLLRLPNSTDEYNLTIYPTNLGKVAAN</sequence>
<dbReference type="eggNOG" id="COG4968">
    <property type="taxonomic scope" value="Bacteria"/>
</dbReference>
<dbReference type="AlphaFoldDB" id="H8GU20"/>
<keyword evidence="5" id="KW-0812">Transmembrane</keyword>
<dbReference type="NCBIfam" id="TIGR02532">
    <property type="entry name" value="IV_pilin_GFxxxE"/>
    <property type="match status" value="1"/>
</dbReference>
<dbReference type="Pfam" id="PF07963">
    <property type="entry name" value="N_methyl"/>
    <property type="match status" value="1"/>
</dbReference>
<dbReference type="Proteomes" id="UP000007575">
    <property type="component" value="Chromosome"/>
</dbReference>
<evidence type="ECO:0000256" key="5">
    <source>
        <dbReference type="SAM" id="Phobius"/>
    </source>
</evidence>
<dbReference type="PROSITE" id="PS00409">
    <property type="entry name" value="PROKAR_NTER_METHYL"/>
    <property type="match status" value="1"/>
</dbReference>
<reference evidence="6 7" key="1">
    <citation type="journal article" date="2012" name="PLoS ONE">
        <title>Genome sequence and transcriptome analysis of the radioresistant bacterium Deinococcus gobiensis: insights into the extreme environmental adaptations.</title>
        <authorList>
            <person name="Yuan M."/>
            <person name="Chen M."/>
            <person name="Zhang W."/>
            <person name="Lu W."/>
            <person name="Wang J."/>
            <person name="Yang M."/>
            <person name="Zhao P."/>
            <person name="Tang R."/>
            <person name="Li X."/>
            <person name="Hao Y."/>
            <person name="Zhou Z."/>
            <person name="Zhan Y."/>
            <person name="Yu H."/>
            <person name="Teng C."/>
            <person name="Yan Y."/>
            <person name="Ping S."/>
            <person name="Wang Y."/>
            <person name="Lin M."/>
        </authorList>
    </citation>
    <scope>NUCLEOTIDE SEQUENCE [LARGE SCALE GENOMIC DNA]</scope>
    <source>
        <strain evidence="6 7">I-0</strain>
    </source>
</reference>
<evidence type="ECO:0000313" key="6">
    <source>
        <dbReference type="EMBL" id="AFD24162.1"/>
    </source>
</evidence>
<protein>
    <recommendedName>
        <fullName evidence="8">Prepilin-type N-terminal cleavage/methylation domain-containing protein</fullName>
    </recommendedName>
</protein>
<dbReference type="InterPro" id="IPR012902">
    <property type="entry name" value="N_methyl_site"/>
</dbReference>
<organism evidence="6 7">
    <name type="scientific">Deinococcus gobiensis (strain DSM 21396 / JCM 16679 / CGMCC 1.7299 / I-0)</name>
    <dbReference type="NCBI Taxonomy" id="745776"/>
    <lineage>
        <taxon>Bacteria</taxon>
        <taxon>Thermotogati</taxon>
        <taxon>Deinococcota</taxon>
        <taxon>Deinococci</taxon>
        <taxon>Deinococcales</taxon>
        <taxon>Deinococcaceae</taxon>
        <taxon>Deinococcus</taxon>
    </lineage>
</organism>
<evidence type="ECO:0008006" key="8">
    <source>
        <dbReference type="Google" id="ProtNLM"/>
    </source>
</evidence>
<evidence type="ECO:0000256" key="2">
    <source>
        <dbReference type="ARBA" id="ARBA00004418"/>
    </source>
</evidence>
<dbReference type="RefSeq" id="WP_014683645.1">
    <property type="nucleotide sequence ID" value="NC_017790.1"/>
</dbReference>
<evidence type="ECO:0000256" key="4">
    <source>
        <dbReference type="ARBA" id="ARBA00023237"/>
    </source>
</evidence>
<dbReference type="HOGENOM" id="CLU_081518_0_0_0"/>
<evidence type="ECO:0000256" key="3">
    <source>
        <dbReference type="ARBA" id="ARBA00022764"/>
    </source>
</evidence>
<dbReference type="GO" id="GO:0042597">
    <property type="term" value="C:periplasmic space"/>
    <property type="evidence" value="ECO:0007669"/>
    <property type="project" value="UniProtKB-SubCell"/>
</dbReference>
<dbReference type="SUPFAM" id="SSF54523">
    <property type="entry name" value="Pili subunits"/>
    <property type="match status" value="1"/>
</dbReference>
<dbReference type="EMBL" id="CP002191">
    <property type="protein sequence ID" value="AFD24162.1"/>
    <property type="molecule type" value="Genomic_DNA"/>
</dbReference>
<dbReference type="KEGG" id="dgo:DGo_CA0235"/>
<keyword evidence="5" id="KW-1133">Transmembrane helix</keyword>
<dbReference type="GO" id="GO:0009279">
    <property type="term" value="C:cell outer membrane"/>
    <property type="evidence" value="ECO:0007669"/>
    <property type="project" value="UniProtKB-SubCell"/>
</dbReference>
<dbReference type="Gene3D" id="3.30.700.10">
    <property type="entry name" value="Glycoprotein, Type 4 Pilin"/>
    <property type="match status" value="1"/>
</dbReference>
<accession>H8GU20</accession>
<feature type="transmembrane region" description="Helical" evidence="5">
    <location>
        <begin position="12"/>
        <end position="32"/>
    </location>
</feature>
<dbReference type="InterPro" id="IPR045584">
    <property type="entry name" value="Pilin-like"/>
</dbReference>
<keyword evidence="7" id="KW-1185">Reference proteome</keyword>